<dbReference type="Proteomes" id="UP000887159">
    <property type="component" value="Unassembled WGS sequence"/>
</dbReference>
<evidence type="ECO:0000313" key="2">
    <source>
        <dbReference type="Proteomes" id="UP000887159"/>
    </source>
</evidence>
<comment type="caution">
    <text evidence="1">The sequence shown here is derived from an EMBL/GenBank/DDBJ whole genome shotgun (WGS) entry which is preliminary data.</text>
</comment>
<dbReference type="EMBL" id="BMAU01021201">
    <property type="protein sequence ID" value="GFX98211.1"/>
    <property type="molecule type" value="Genomic_DNA"/>
</dbReference>
<evidence type="ECO:0000313" key="1">
    <source>
        <dbReference type="EMBL" id="GFX98211.1"/>
    </source>
</evidence>
<reference evidence="1" key="1">
    <citation type="submission" date="2020-08" db="EMBL/GenBank/DDBJ databases">
        <title>Multicomponent nature underlies the extraordinary mechanical properties of spider dragline silk.</title>
        <authorList>
            <person name="Kono N."/>
            <person name="Nakamura H."/>
            <person name="Mori M."/>
            <person name="Yoshida Y."/>
            <person name="Ohtoshi R."/>
            <person name="Malay A.D."/>
            <person name="Moran D.A.P."/>
            <person name="Tomita M."/>
            <person name="Numata K."/>
            <person name="Arakawa K."/>
        </authorList>
    </citation>
    <scope>NUCLEOTIDE SEQUENCE</scope>
</reference>
<proteinExistence type="predicted"/>
<keyword evidence="2" id="KW-1185">Reference proteome</keyword>
<gene>
    <name evidence="1" type="ORF">TNCV_4908541</name>
</gene>
<dbReference type="AlphaFoldDB" id="A0A8X6RVE6"/>
<name>A0A8X6RVE6_TRICX</name>
<accession>A0A8X6RVE6</accession>
<protein>
    <submittedName>
        <fullName evidence="1">Uncharacterized protein</fullName>
    </submittedName>
</protein>
<sequence length="91" mass="10521">MSPYRYRSFSMSDCAAGEVDSMDHGPTVHLKSVFKRLWRGKAYISARQTVDRKLLVACRDIYTRPRQTSRLVNLDSYAELMLTTTALESWN</sequence>
<organism evidence="1 2">
    <name type="scientific">Trichonephila clavipes</name>
    <name type="common">Golden silk orbweaver</name>
    <name type="synonym">Nephila clavipes</name>
    <dbReference type="NCBI Taxonomy" id="2585209"/>
    <lineage>
        <taxon>Eukaryota</taxon>
        <taxon>Metazoa</taxon>
        <taxon>Ecdysozoa</taxon>
        <taxon>Arthropoda</taxon>
        <taxon>Chelicerata</taxon>
        <taxon>Arachnida</taxon>
        <taxon>Araneae</taxon>
        <taxon>Araneomorphae</taxon>
        <taxon>Entelegynae</taxon>
        <taxon>Araneoidea</taxon>
        <taxon>Nephilidae</taxon>
        <taxon>Trichonephila</taxon>
    </lineage>
</organism>